<evidence type="ECO:0000256" key="20">
    <source>
        <dbReference type="ARBA" id="ARBA00046203"/>
    </source>
</evidence>
<evidence type="ECO:0000256" key="30">
    <source>
        <dbReference type="ARBA" id="ARBA00049092"/>
    </source>
</evidence>
<comment type="cofactor">
    <cofactor evidence="1">
        <name>Zn(2+)</name>
        <dbReference type="ChEBI" id="CHEBI:29105"/>
    </cofactor>
</comment>
<organism evidence="35 36">
    <name type="scientific">Neocallimastix californiae</name>
    <dbReference type="NCBI Taxonomy" id="1754190"/>
    <lineage>
        <taxon>Eukaryota</taxon>
        <taxon>Fungi</taxon>
        <taxon>Fungi incertae sedis</taxon>
        <taxon>Chytridiomycota</taxon>
        <taxon>Chytridiomycota incertae sedis</taxon>
        <taxon>Neocallimastigomycetes</taxon>
        <taxon>Neocallimastigales</taxon>
        <taxon>Neocallimastigaceae</taxon>
        <taxon>Neocallimastix</taxon>
    </lineage>
</organism>
<evidence type="ECO:0000256" key="15">
    <source>
        <dbReference type="ARBA" id="ARBA00023157"/>
    </source>
</evidence>
<comment type="catalytic activity">
    <reaction evidence="28">
        <text>sphing-4-enine-phosphocholine + H2O = sphing-4-enine + phosphocholine + H(+)</text>
        <dbReference type="Rhea" id="RHEA:41095"/>
        <dbReference type="ChEBI" id="CHEBI:15377"/>
        <dbReference type="ChEBI" id="CHEBI:15378"/>
        <dbReference type="ChEBI" id="CHEBI:57756"/>
        <dbReference type="ChEBI" id="CHEBI:58906"/>
        <dbReference type="ChEBI" id="CHEBI:295975"/>
    </reaction>
    <physiologicalReaction direction="left-to-right" evidence="28">
        <dbReference type="Rhea" id="RHEA:41096"/>
    </physiologicalReaction>
</comment>
<dbReference type="Proteomes" id="UP000193920">
    <property type="component" value="Unassembled WGS sequence"/>
</dbReference>
<dbReference type="InterPro" id="IPR002591">
    <property type="entry name" value="Phosphodiest/P_Trfase"/>
</dbReference>
<feature type="transmembrane region" description="Helical" evidence="33">
    <location>
        <begin position="769"/>
        <end position="790"/>
    </location>
</feature>
<keyword evidence="14 33" id="KW-0472">Membrane</keyword>
<keyword evidence="7" id="KW-0336">GPI-anchor</keyword>
<keyword evidence="13" id="KW-0443">Lipid metabolism</keyword>
<keyword evidence="6" id="KW-0597">Phosphoprotein</keyword>
<dbReference type="GO" id="GO:0016042">
    <property type="term" value="P:lipid catabolic process"/>
    <property type="evidence" value="ECO:0007669"/>
    <property type="project" value="UniProtKB-KW"/>
</dbReference>
<dbReference type="GO" id="GO:0046872">
    <property type="term" value="F:metal ion binding"/>
    <property type="evidence" value="ECO:0007669"/>
    <property type="project" value="UniProtKB-KW"/>
</dbReference>
<comment type="catalytic activity">
    <reaction evidence="22">
        <text>1-(9Z-octadecenoyl)-sn-glycero-3-phosphocholine + H2O = 1-(9Z-octadecenoyl)-sn-glycerol + phosphocholine + H(+)</text>
        <dbReference type="Rhea" id="RHEA:41091"/>
        <dbReference type="ChEBI" id="CHEBI:15377"/>
        <dbReference type="ChEBI" id="CHEBI:15378"/>
        <dbReference type="ChEBI" id="CHEBI:28610"/>
        <dbReference type="ChEBI" id="CHEBI:75757"/>
        <dbReference type="ChEBI" id="CHEBI:295975"/>
    </reaction>
    <physiologicalReaction direction="left-to-right" evidence="22">
        <dbReference type="Rhea" id="RHEA:41092"/>
    </physiologicalReaction>
</comment>
<comment type="catalytic activity">
    <reaction evidence="30">
        <text>1-(9Z,12Z)-octadecadienoyl-sn-glycero-3-phosphocholine + H2O = 1-(9Z,12Z-octadecadienoyl)-sn-glycerol + phosphocholine + H(+)</text>
        <dbReference type="Rhea" id="RHEA:41115"/>
        <dbReference type="ChEBI" id="CHEBI:15377"/>
        <dbReference type="ChEBI" id="CHEBI:15378"/>
        <dbReference type="ChEBI" id="CHEBI:28733"/>
        <dbReference type="ChEBI" id="CHEBI:75561"/>
        <dbReference type="ChEBI" id="CHEBI:295975"/>
    </reaction>
    <physiologicalReaction direction="left-to-right" evidence="30">
        <dbReference type="Rhea" id="RHEA:41116"/>
    </physiologicalReaction>
</comment>
<evidence type="ECO:0000256" key="7">
    <source>
        <dbReference type="ARBA" id="ARBA00022622"/>
    </source>
</evidence>
<feature type="compositionally biased region" description="Basic and acidic residues" evidence="32">
    <location>
        <begin position="290"/>
        <end position="309"/>
    </location>
</feature>
<dbReference type="GO" id="GO:0098552">
    <property type="term" value="C:side of membrane"/>
    <property type="evidence" value="ECO:0007669"/>
    <property type="project" value="UniProtKB-KW"/>
</dbReference>
<keyword evidence="12" id="KW-0442">Lipid degradation</keyword>
<evidence type="ECO:0000256" key="31">
    <source>
        <dbReference type="ARBA" id="ARBA00049320"/>
    </source>
</evidence>
<evidence type="ECO:0000256" key="25">
    <source>
        <dbReference type="ARBA" id="ARBA00047600"/>
    </source>
</evidence>
<keyword evidence="8" id="KW-0479">Metal-binding</keyword>
<evidence type="ECO:0000256" key="19">
    <source>
        <dbReference type="ARBA" id="ARBA00032556"/>
    </source>
</evidence>
<dbReference type="InterPro" id="IPR006124">
    <property type="entry name" value="Metalloenzyme"/>
</dbReference>
<feature type="domain" description="Metalloenzyme" evidence="34">
    <location>
        <begin position="537"/>
        <end position="640"/>
    </location>
</feature>
<evidence type="ECO:0000256" key="12">
    <source>
        <dbReference type="ARBA" id="ARBA00022963"/>
    </source>
</evidence>
<dbReference type="EMBL" id="MCOG01000299">
    <property type="protein sequence ID" value="ORY20153.1"/>
    <property type="molecule type" value="Genomic_DNA"/>
</dbReference>
<evidence type="ECO:0000256" key="11">
    <source>
        <dbReference type="ARBA" id="ARBA00022833"/>
    </source>
</evidence>
<accession>A0A1Y2AC62</accession>
<comment type="catalytic activity">
    <reaction evidence="21">
        <text>1-dodecanoyl-sn-glycero-3-phosphocholine + H2O = 1-dodecanoyl-sn-glycerol + phosphocholine + H(+)</text>
        <dbReference type="Rhea" id="RHEA:41127"/>
        <dbReference type="ChEBI" id="CHEBI:15377"/>
        <dbReference type="ChEBI" id="CHEBI:15378"/>
        <dbReference type="ChEBI" id="CHEBI:74966"/>
        <dbReference type="ChEBI" id="CHEBI:75529"/>
        <dbReference type="ChEBI" id="CHEBI:295975"/>
    </reaction>
    <physiologicalReaction direction="left-to-right" evidence="21">
        <dbReference type="Rhea" id="RHEA:41128"/>
    </physiologicalReaction>
</comment>
<comment type="catalytic activity">
    <reaction evidence="29">
        <text>sn-glycerol 3-phosphocholine + H2O = phosphocholine + glycerol + H(+)</text>
        <dbReference type="Rhea" id="RHEA:19545"/>
        <dbReference type="ChEBI" id="CHEBI:15377"/>
        <dbReference type="ChEBI" id="CHEBI:15378"/>
        <dbReference type="ChEBI" id="CHEBI:16870"/>
        <dbReference type="ChEBI" id="CHEBI:17754"/>
        <dbReference type="ChEBI" id="CHEBI:295975"/>
        <dbReference type="EC" id="3.1.4.38"/>
    </reaction>
    <physiologicalReaction direction="left-to-right" evidence="29">
        <dbReference type="Rhea" id="RHEA:19546"/>
    </physiologicalReaction>
</comment>
<evidence type="ECO:0000256" key="18">
    <source>
        <dbReference type="ARBA" id="ARBA00031167"/>
    </source>
</evidence>
<evidence type="ECO:0000256" key="9">
    <source>
        <dbReference type="ARBA" id="ARBA00022729"/>
    </source>
</evidence>
<evidence type="ECO:0000256" key="13">
    <source>
        <dbReference type="ARBA" id="ARBA00023098"/>
    </source>
</evidence>
<feature type="transmembrane region" description="Helical" evidence="33">
    <location>
        <begin position="210"/>
        <end position="230"/>
    </location>
</feature>
<evidence type="ECO:0000256" key="17">
    <source>
        <dbReference type="ARBA" id="ARBA00023288"/>
    </source>
</evidence>
<evidence type="ECO:0000256" key="21">
    <source>
        <dbReference type="ARBA" id="ARBA00047290"/>
    </source>
</evidence>
<comment type="similarity">
    <text evidence="3">Belongs to the nucleotide pyrophosphatase/phosphodiesterase family.</text>
</comment>
<dbReference type="Gene3D" id="3.40.720.10">
    <property type="entry name" value="Alkaline Phosphatase, subunit A"/>
    <property type="match status" value="2"/>
</dbReference>
<feature type="compositionally biased region" description="Basic residues" evidence="32">
    <location>
        <begin position="319"/>
        <end position="329"/>
    </location>
</feature>
<dbReference type="Pfam" id="PF01676">
    <property type="entry name" value="Metalloenzyme"/>
    <property type="match status" value="1"/>
</dbReference>
<evidence type="ECO:0000313" key="35">
    <source>
        <dbReference type="EMBL" id="ORY20153.1"/>
    </source>
</evidence>
<reference evidence="35 36" key="1">
    <citation type="submission" date="2016-08" db="EMBL/GenBank/DDBJ databases">
        <title>A Parts List for Fungal Cellulosomes Revealed by Comparative Genomics.</title>
        <authorList>
            <consortium name="DOE Joint Genome Institute"/>
            <person name="Haitjema C.H."/>
            <person name="Gilmore S.P."/>
            <person name="Henske J.K."/>
            <person name="Solomon K.V."/>
            <person name="De Groot R."/>
            <person name="Kuo A."/>
            <person name="Mondo S.J."/>
            <person name="Salamov A.A."/>
            <person name="Labutti K."/>
            <person name="Zhao Z."/>
            <person name="Chiniquy J."/>
            <person name="Barry K."/>
            <person name="Brewer H.M."/>
            <person name="Purvine S.O."/>
            <person name="Wright A.T."/>
            <person name="Boxma B."/>
            <person name="Van Alen T."/>
            <person name="Hackstein J.H."/>
            <person name="Baker S.E."/>
            <person name="Grigoriev I.V."/>
            <person name="O'Malley M.A."/>
        </authorList>
    </citation>
    <scope>NUCLEOTIDE SEQUENCE [LARGE SCALE GENOMIC DNA]</scope>
    <source>
        <strain evidence="35 36">G1</strain>
    </source>
</reference>
<evidence type="ECO:0000256" key="24">
    <source>
        <dbReference type="ARBA" id="ARBA00047494"/>
    </source>
</evidence>
<feature type="transmembrane region" description="Helical" evidence="33">
    <location>
        <begin position="830"/>
        <end position="854"/>
    </location>
</feature>
<keyword evidence="36" id="KW-1185">Reference proteome</keyword>
<comment type="subcellular location">
    <subcellularLocation>
        <location evidence="2">Cell membrane</location>
        <topology evidence="2">Lipid-anchor</topology>
        <topology evidence="2">GPI-anchor</topology>
    </subcellularLocation>
</comment>
<evidence type="ECO:0000256" key="8">
    <source>
        <dbReference type="ARBA" id="ARBA00022723"/>
    </source>
</evidence>
<evidence type="ECO:0000256" key="4">
    <source>
        <dbReference type="ARBA" id="ARBA00012318"/>
    </source>
</evidence>
<evidence type="ECO:0000256" key="26">
    <source>
        <dbReference type="ARBA" id="ARBA00047779"/>
    </source>
</evidence>
<protein>
    <recommendedName>
        <fullName evidence="4">glycerophosphocholine cholinephosphodiesterase</fullName>
        <ecNumber evidence="4">3.1.4.38</ecNumber>
    </recommendedName>
    <alternativeName>
        <fullName evidence="19">Choline-specific glycerophosphodiester phosphodiesterase</fullName>
    </alternativeName>
    <alternativeName>
        <fullName evidence="18">Ectonucleotide pyrophosphatase/phosphodiesterase family member 6</fullName>
    </alternativeName>
</protein>
<evidence type="ECO:0000256" key="22">
    <source>
        <dbReference type="ARBA" id="ARBA00047322"/>
    </source>
</evidence>
<keyword evidence="33" id="KW-0812">Transmembrane</keyword>
<comment type="catalytic activity">
    <reaction evidence="31">
        <text>1-(5Z,8Z,11Z,14Z-eicosatetraenoyl)-sn-glycero-3-phosphocholine + H2O = 1-(5Z,8Z,11Z,14Z-eicosatetraenoyl)-sn-glycerol + phosphocholine + H(+)</text>
        <dbReference type="Rhea" id="RHEA:41003"/>
        <dbReference type="ChEBI" id="CHEBI:15377"/>
        <dbReference type="ChEBI" id="CHEBI:15378"/>
        <dbReference type="ChEBI" id="CHEBI:34071"/>
        <dbReference type="ChEBI" id="CHEBI:74344"/>
        <dbReference type="ChEBI" id="CHEBI:295975"/>
    </reaction>
    <physiologicalReaction direction="left-to-right" evidence="31">
        <dbReference type="Rhea" id="RHEA:41004"/>
    </physiologicalReaction>
</comment>
<evidence type="ECO:0000256" key="23">
    <source>
        <dbReference type="ARBA" id="ARBA00047482"/>
    </source>
</evidence>
<comment type="catalytic activity">
    <reaction evidence="26">
        <text>1-tetradecanoyl-sn-glycero-3-phosphocholine + H2O = 1-tetradecanoyl-sn-glycerol + phosphocholine + H(+)</text>
        <dbReference type="Rhea" id="RHEA:40999"/>
        <dbReference type="ChEBI" id="CHEBI:15377"/>
        <dbReference type="ChEBI" id="CHEBI:15378"/>
        <dbReference type="ChEBI" id="CHEBI:64489"/>
        <dbReference type="ChEBI" id="CHEBI:75536"/>
        <dbReference type="ChEBI" id="CHEBI:295975"/>
    </reaction>
    <physiologicalReaction direction="left-to-right" evidence="26">
        <dbReference type="Rhea" id="RHEA:41000"/>
    </physiologicalReaction>
</comment>
<evidence type="ECO:0000256" key="5">
    <source>
        <dbReference type="ARBA" id="ARBA00022475"/>
    </source>
</evidence>
<dbReference type="InterPro" id="IPR017850">
    <property type="entry name" value="Alkaline_phosphatase_core_sf"/>
</dbReference>
<evidence type="ECO:0000256" key="10">
    <source>
        <dbReference type="ARBA" id="ARBA00022801"/>
    </source>
</evidence>
<keyword evidence="17" id="KW-0449">Lipoprotein</keyword>
<evidence type="ECO:0000256" key="33">
    <source>
        <dbReference type="SAM" id="Phobius"/>
    </source>
</evidence>
<evidence type="ECO:0000256" key="29">
    <source>
        <dbReference type="ARBA" id="ARBA00048703"/>
    </source>
</evidence>
<comment type="caution">
    <text evidence="35">The sequence shown here is derived from an EMBL/GenBank/DDBJ whole genome shotgun (WGS) entry which is preliminary data.</text>
</comment>
<dbReference type="EC" id="3.1.4.38" evidence="4"/>
<evidence type="ECO:0000259" key="34">
    <source>
        <dbReference type="Pfam" id="PF01676"/>
    </source>
</evidence>
<dbReference type="GO" id="GO:0047390">
    <property type="term" value="F:glycerophosphocholine cholinephosphodiesterase activity"/>
    <property type="evidence" value="ECO:0007669"/>
    <property type="project" value="UniProtKB-EC"/>
</dbReference>
<feature type="transmembrane region" description="Helical" evidence="33">
    <location>
        <begin position="874"/>
        <end position="900"/>
    </location>
</feature>
<keyword evidence="10" id="KW-0378">Hydrolase</keyword>
<feature type="transmembrane region" description="Helical" evidence="33">
    <location>
        <begin position="178"/>
        <end position="198"/>
    </location>
</feature>
<keyword evidence="5" id="KW-1003">Cell membrane</keyword>
<evidence type="ECO:0000256" key="6">
    <source>
        <dbReference type="ARBA" id="ARBA00022553"/>
    </source>
</evidence>
<feature type="region of interest" description="Disordered" evidence="32">
    <location>
        <begin position="290"/>
        <end position="329"/>
    </location>
</feature>
<feature type="transmembrane region" description="Helical" evidence="33">
    <location>
        <begin position="945"/>
        <end position="967"/>
    </location>
</feature>
<dbReference type="AlphaFoldDB" id="A0A1Y2AC62"/>
<keyword evidence="15" id="KW-1015">Disulfide bond</keyword>
<dbReference type="SUPFAM" id="SSF53649">
    <property type="entry name" value="Alkaline phosphatase-like"/>
    <property type="match status" value="1"/>
</dbReference>
<keyword evidence="11" id="KW-0862">Zinc</keyword>
<evidence type="ECO:0000256" key="27">
    <source>
        <dbReference type="ARBA" id="ARBA00048209"/>
    </source>
</evidence>
<comment type="catalytic activity">
    <reaction evidence="25">
        <text>a 1-acyl-sn-glycero-3-phosphocholine + H2O = a 1-acyl-sn-glycerol + phosphocholine + H(+)</text>
        <dbReference type="Rhea" id="RHEA:44720"/>
        <dbReference type="ChEBI" id="CHEBI:15377"/>
        <dbReference type="ChEBI" id="CHEBI:15378"/>
        <dbReference type="ChEBI" id="CHEBI:58168"/>
        <dbReference type="ChEBI" id="CHEBI:64683"/>
        <dbReference type="ChEBI" id="CHEBI:295975"/>
    </reaction>
    <physiologicalReaction direction="left-to-right" evidence="25">
        <dbReference type="Rhea" id="RHEA:44721"/>
    </physiologicalReaction>
</comment>
<keyword evidence="9" id="KW-0732">Signal</keyword>
<dbReference type="STRING" id="1754190.A0A1Y2AC62"/>
<feature type="transmembrane region" description="Helical" evidence="33">
    <location>
        <begin position="82"/>
        <end position="106"/>
    </location>
</feature>
<evidence type="ECO:0000256" key="1">
    <source>
        <dbReference type="ARBA" id="ARBA00001947"/>
    </source>
</evidence>
<evidence type="ECO:0000256" key="2">
    <source>
        <dbReference type="ARBA" id="ARBA00004609"/>
    </source>
</evidence>
<dbReference type="Pfam" id="PF01663">
    <property type="entry name" value="Phosphodiest"/>
    <property type="match status" value="1"/>
</dbReference>
<evidence type="ECO:0000256" key="32">
    <source>
        <dbReference type="SAM" id="MobiDB-lite"/>
    </source>
</evidence>
<feature type="transmembrane region" description="Helical" evidence="33">
    <location>
        <begin position="340"/>
        <end position="358"/>
    </location>
</feature>
<comment type="catalytic activity">
    <reaction evidence="23">
        <text>glycero-2-phosphocholine + H2O = phosphocholine + glycerol + H(+)</text>
        <dbReference type="Rhea" id="RHEA:61684"/>
        <dbReference type="ChEBI" id="CHEBI:15377"/>
        <dbReference type="ChEBI" id="CHEBI:15378"/>
        <dbReference type="ChEBI" id="CHEBI:17754"/>
        <dbReference type="ChEBI" id="CHEBI:144950"/>
        <dbReference type="ChEBI" id="CHEBI:295975"/>
    </reaction>
    <physiologicalReaction direction="left-to-right" evidence="23">
        <dbReference type="Rhea" id="RHEA:61685"/>
    </physiologicalReaction>
</comment>
<evidence type="ECO:0000256" key="3">
    <source>
        <dbReference type="ARBA" id="ARBA00010594"/>
    </source>
</evidence>
<keyword evidence="16" id="KW-0325">Glycoprotein</keyword>
<evidence type="ECO:0000256" key="16">
    <source>
        <dbReference type="ARBA" id="ARBA00023180"/>
    </source>
</evidence>
<evidence type="ECO:0000313" key="36">
    <source>
        <dbReference type="Proteomes" id="UP000193920"/>
    </source>
</evidence>
<dbReference type="OrthoDB" id="445007at2759"/>
<comment type="catalytic activity">
    <reaction evidence="24">
        <text>a 1-O-alkyl-sn-glycero-3-phosphocholine + H2O = a 1-O-alkyl-sn-glycerol + phosphocholine + H(+)</text>
        <dbReference type="Rhea" id="RHEA:36083"/>
        <dbReference type="ChEBI" id="CHEBI:15377"/>
        <dbReference type="ChEBI" id="CHEBI:15378"/>
        <dbReference type="ChEBI" id="CHEBI:15850"/>
        <dbReference type="ChEBI" id="CHEBI:30909"/>
        <dbReference type="ChEBI" id="CHEBI:295975"/>
    </reaction>
    <physiologicalReaction direction="left-to-right" evidence="24">
        <dbReference type="Rhea" id="RHEA:36084"/>
    </physiologicalReaction>
</comment>
<dbReference type="PANTHER" id="PTHR10151">
    <property type="entry name" value="ECTONUCLEOTIDE PYROPHOSPHATASE/PHOSPHODIESTERASE"/>
    <property type="match status" value="1"/>
</dbReference>
<name>A0A1Y2AC62_9FUNG</name>
<feature type="transmembrane region" description="Helical" evidence="33">
    <location>
        <begin position="236"/>
        <end position="256"/>
    </location>
</feature>
<dbReference type="PANTHER" id="PTHR10151:SF66">
    <property type="entry name" value="GLYCEROPHOSPHOCHOLINE CHOLINEPHOSPHODIESTERASE ENPP6"/>
    <property type="match status" value="1"/>
</dbReference>
<sequence>MTILRSYQASSLLPEKIINPYNSKQSYHFSTQSKEKDEEEFCEKIHETINDLDNNYASDDENGEKTRAYRKRQNTLYQPSKALQITLSTLIILYILVQVIFFPFFIQNYNILSDSEGDGVKLLFPQYTVDNERTHVGYFNSKIVYSFNKSTNSIETSKSSNNIYLTWKTFLKDPGMNYILKTLYLIALTFSVIAAVLHLSQLKSHKRSSLIIQTVLYIFNLIIHFMLLSKPSGDRLIIQLTLSCINLCILIPLLYLTNRIITSSRRFGYYVRYPILDLISRAFSLKIDENSDNNKSEESNVSRIEENNTEHGASSSEKKNKKMQSARKQMKQRVDKGHRLFSIIVIILVIILFGNFLLEFIKIMNTQGEFFPKTVSGGMNAERDRIQHKYKPLFDKYFKSKNKVEIVLLDGLRYDKFLEHPTFKEIITNRNIMKDAKYYNITCSLPSMSLPNWLSIMTGSPPEIHGLLNNILAPETTYDTIFGRVISNNGTFCGITGSTTFPALVKSQLSPLVGDGGVAPSFGPHGSSTNAYYADIERMKITRQAMTGSIKFDLFLTHFSDIDIQGHAYGVTPEYNKDNTYYKACTAKGLLVKEILNIADENTIVIIISDHGQVDAGGHGGTHEQNMVVPLMVYKKNSKFGSFKGVDYFPQETWNNLDIAATVTGLLGYPAPAQGEGRMITSWIEGLVNSSNSKELIRILLRDLLLQKQIYVINLFKTMGMGPTEFPEILKRNPLNDNNSNDSEKYAQEIQQIIDIYKSVRKRFIYTHIIRNAILDLIFIILAITFQVWIMERYTFTFPLNLFTEINKNSSKEIWYNDLKEVVSNNRKSAVYTFIIISFQFILSLFVFFAYYLIKGYGIPDSTVLHHPKVIPEFLIALLSVAIILQIIFGRLFVLLFVVWNPKKRIHYQKKSLFQKILISIRMLYSNKKLEYSNVQMVYLMKEYAFLWTTVFICICLLLSSAYTFIIPNTFNIPFVIPKFWNLKFRVLSLQCISIPIIIGHLIGLINWPPDSQTNEDIHFFDGIYKMGAIKFMYTNMKITDNNKQKIYPLSTNNCKSEKEKEKNSNNNSSNELLISNKLKESSETIITLNNDTINKRLTNRKKSTYSIIMNSEDYSKYFGDYYSVFNSNYLKYFKVRNLVDIVLRKKKDDLENDKLSKQD</sequence>
<dbReference type="GO" id="GO:0005886">
    <property type="term" value="C:plasma membrane"/>
    <property type="evidence" value="ECO:0007669"/>
    <property type="project" value="UniProtKB-SubCell"/>
</dbReference>
<feature type="transmembrane region" description="Helical" evidence="33">
    <location>
        <begin position="987"/>
        <end position="1008"/>
    </location>
</feature>
<gene>
    <name evidence="35" type="ORF">LY90DRAFT_676914</name>
</gene>
<proteinExistence type="inferred from homology"/>
<comment type="catalytic activity">
    <reaction evidence="27">
        <text>1-hexadecanoyl-sn-glycero-3-phosphocholine + H2O = 1-hexadecanoyl-sn-glycerol + phosphocholine + H(+)</text>
        <dbReference type="Rhea" id="RHEA:41119"/>
        <dbReference type="ChEBI" id="CHEBI:15377"/>
        <dbReference type="ChEBI" id="CHEBI:15378"/>
        <dbReference type="ChEBI" id="CHEBI:72998"/>
        <dbReference type="ChEBI" id="CHEBI:75542"/>
        <dbReference type="ChEBI" id="CHEBI:295975"/>
    </reaction>
    <physiologicalReaction direction="left-to-right" evidence="27">
        <dbReference type="Rhea" id="RHEA:41120"/>
    </physiologicalReaction>
</comment>
<comment type="function">
    <text evidence="20">Choline-specific glycerophosphodiesterase that hydrolyzes glycerophosphocholine (GPC) and lysophosphatidylcholine (LPC) and contributes to supplying choline to the cells. Has a preference for LPC with short (12:0 and 14:0) or polyunsaturated (18:2 and 20:4) fatty acids. In vitro, hydrolyzes only choline-containing lysophospholipids, such as sphingosylphosphorylcholine (SPC), platelet-activating factor (PAF) and lysoPAF, but not other lysophospholipids.</text>
</comment>
<keyword evidence="33" id="KW-1133">Transmembrane helix</keyword>
<evidence type="ECO:0000256" key="14">
    <source>
        <dbReference type="ARBA" id="ARBA00023136"/>
    </source>
</evidence>
<evidence type="ECO:0000256" key="28">
    <source>
        <dbReference type="ARBA" id="ARBA00048234"/>
    </source>
</evidence>